<dbReference type="AlphaFoldDB" id="A0A9N9A0Y7"/>
<organism evidence="1 2">
    <name type="scientific">Cetraspora pellucida</name>
    <dbReference type="NCBI Taxonomy" id="1433469"/>
    <lineage>
        <taxon>Eukaryota</taxon>
        <taxon>Fungi</taxon>
        <taxon>Fungi incertae sedis</taxon>
        <taxon>Mucoromycota</taxon>
        <taxon>Glomeromycotina</taxon>
        <taxon>Glomeromycetes</taxon>
        <taxon>Diversisporales</taxon>
        <taxon>Gigasporaceae</taxon>
        <taxon>Cetraspora</taxon>
    </lineage>
</organism>
<comment type="caution">
    <text evidence="1">The sequence shown here is derived from an EMBL/GenBank/DDBJ whole genome shotgun (WGS) entry which is preliminary data.</text>
</comment>
<protein>
    <submittedName>
        <fullName evidence="1">24686_t:CDS:1</fullName>
    </submittedName>
</protein>
<proteinExistence type="predicted"/>
<dbReference type="Proteomes" id="UP000789759">
    <property type="component" value="Unassembled WGS sequence"/>
</dbReference>
<accession>A0A9N9A0Y7</accession>
<reference evidence="1" key="1">
    <citation type="submission" date="2021-06" db="EMBL/GenBank/DDBJ databases">
        <authorList>
            <person name="Kallberg Y."/>
            <person name="Tangrot J."/>
            <person name="Rosling A."/>
        </authorList>
    </citation>
    <scope>NUCLEOTIDE SEQUENCE</scope>
    <source>
        <strain evidence="1">FL966</strain>
    </source>
</reference>
<keyword evidence="2" id="KW-1185">Reference proteome</keyword>
<evidence type="ECO:0000313" key="1">
    <source>
        <dbReference type="EMBL" id="CAG8513117.1"/>
    </source>
</evidence>
<gene>
    <name evidence="1" type="ORF">CPELLU_LOCUS3015</name>
</gene>
<evidence type="ECO:0000313" key="2">
    <source>
        <dbReference type="Proteomes" id="UP000789759"/>
    </source>
</evidence>
<sequence length="221" mass="26014">MAFISSTSSVVCPICFRNFKSENGLKRHYNTIKKYNIPQNDLDTIPNTLLQEFKNILIQQIHRQLPLSFTRMGRKVLSIPCTESQFVAIFAGYIHQFSNDPRVYKCRFHRESAYSTLTKILGDPKWGQKYYDQNQQTYVVFEQLSNQKFCSNIKNQDDVNPLEILMFNQHKLNSQKKRKPKIVRGELLVEWKKKVNKEIDGYICTAGFIVLSFYISQRRNL</sequence>
<name>A0A9N9A0Y7_9GLOM</name>
<dbReference type="OrthoDB" id="2314877at2759"/>
<dbReference type="EMBL" id="CAJVQA010001404">
    <property type="protein sequence ID" value="CAG8513117.1"/>
    <property type="molecule type" value="Genomic_DNA"/>
</dbReference>